<evidence type="ECO:0000313" key="3">
    <source>
        <dbReference type="EMBL" id="KAK0148777.1"/>
    </source>
</evidence>
<dbReference type="GO" id="GO:0008270">
    <property type="term" value="F:zinc ion binding"/>
    <property type="evidence" value="ECO:0007669"/>
    <property type="project" value="UniProtKB-KW"/>
</dbReference>
<sequence>MRWSCKRCNFRSSKRLDLIKHYRLKHPHTGQGRSLPCLYLDCPCLFKSWGALHAHLSRSHTRTQQSGQIVSFSCLKQYFEHLGTHLKKHKTVNCVFKDCDYSTNIYSTFASHKSRKHNPHCIEDFKNTVFQTHSSQASEVTQDTNLIESEVTSDETFVQEGEDLVQVIVDELGSLLLKLDCIFNVPRRCIDEIVEELHFITCSASADCPLLSIAHYKTITALLKKWWSQI</sequence>
<comment type="caution">
    <text evidence="3">The sequence shown here is derived from an EMBL/GenBank/DDBJ whole genome shotgun (WGS) entry which is preliminary data.</text>
</comment>
<dbReference type="Proteomes" id="UP001174136">
    <property type="component" value="Unassembled WGS sequence"/>
</dbReference>
<name>A0AA47P6W6_MERPO</name>
<reference evidence="3" key="1">
    <citation type="journal article" date="2023" name="Front. Mar. Sci.">
        <title>A new Merluccius polli reference genome to investigate the effects of global change in West African waters.</title>
        <authorList>
            <person name="Mateo J.L."/>
            <person name="Blanco-Fernandez C."/>
            <person name="Garcia-Vazquez E."/>
            <person name="Machado-Schiaffino G."/>
        </authorList>
    </citation>
    <scope>NUCLEOTIDE SEQUENCE</scope>
    <source>
        <strain evidence="3">C29</strain>
        <tissue evidence="3">Fin</tissue>
    </source>
</reference>
<evidence type="ECO:0000256" key="1">
    <source>
        <dbReference type="PROSITE-ProRule" id="PRU00042"/>
    </source>
</evidence>
<dbReference type="Gene3D" id="3.30.160.60">
    <property type="entry name" value="Classic Zinc Finger"/>
    <property type="match status" value="1"/>
</dbReference>
<proteinExistence type="predicted"/>
<dbReference type="AlphaFoldDB" id="A0AA47P6W6"/>
<evidence type="ECO:0000313" key="4">
    <source>
        <dbReference type="Proteomes" id="UP001174136"/>
    </source>
</evidence>
<keyword evidence="1" id="KW-0479">Metal-binding</keyword>
<keyword evidence="4" id="KW-1185">Reference proteome</keyword>
<feature type="domain" description="C2H2-type" evidence="2">
    <location>
        <begin position="3"/>
        <end position="33"/>
    </location>
</feature>
<organism evidence="3 4">
    <name type="scientific">Merluccius polli</name>
    <name type="common">Benguela hake</name>
    <name type="synonym">Merluccius cadenati</name>
    <dbReference type="NCBI Taxonomy" id="89951"/>
    <lineage>
        <taxon>Eukaryota</taxon>
        <taxon>Metazoa</taxon>
        <taxon>Chordata</taxon>
        <taxon>Craniata</taxon>
        <taxon>Vertebrata</taxon>
        <taxon>Euteleostomi</taxon>
        <taxon>Actinopterygii</taxon>
        <taxon>Neopterygii</taxon>
        <taxon>Teleostei</taxon>
        <taxon>Neoteleostei</taxon>
        <taxon>Acanthomorphata</taxon>
        <taxon>Zeiogadaria</taxon>
        <taxon>Gadariae</taxon>
        <taxon>Gadiformes</taxon>
        <taxon>Gadoidei</taxon>
        <taxon>Merlucciidae</taxon>
        <taxon>Merluccius</taxon>
    </lineage>
</organism>
<protein>
    <recommendedName>
        <fullName evidence="2">C2H2-type domain-containing protein</fullName>
    </recommendedName>
</protein>
<dbReference type="EMBL" id="JAOPHQ010001997">
    <property type="protein sequence ID" value="KAK0148777.1"/>
    <property type="molecule type" value="Genomic_DNA"/>
</dbReference>
<dbReference type="InterPro" id="IPR013087">
    <property type="entry name" value="Znf_C2H2_type"/>
</dbReference>
<dbReference type="PROSITE" id="PS00028">
    <property type="entry name" value="ZINC_FINGER_C2H2_1"/>
    <property type="match status" value="1"/>
</dbReference>
<keyword evidence="1" id="KW-0863">Zinc-finger</keyword>
<gene>
    <name evidence="3" type="ORF">N1851_010860</name>
</gene>
<evidence type="ECO:0000259" key="2">
    <source>
        <dbReference type="PROSITE" id="PS50157"/>
    </source>
</evidence>
<keyword evidence="1" id="KW-0862">Zinc</keyword>
<accession>A0AA47P6W6</accession>
<dbReference type="SMART" id="SM00355">
    <property type="entry name" value="ZnF_C2H2"/>
    <property type="match status" value="3"/>
</dbReference>
<dbReference type="PROSITE" id="PS50157">
    <property type="entry name" value="ZINC_FINGER_C2H2_2"/>
    <property type="match status" value="1"/>
</dbReference>